<comment type="subcellular location">
    <subcellularLocation>
        <location evidence="1">Cytoplasm</location>
    </subcellularLocation>
</comment>
<dbReference type="UniPathway" id="UPA00057">
    <property type="reaction ID" value="UER00098"/>
</dbReference>
<comment type="similarity">
    <text evidence="2">Belongs to the GHMP kinase family. Mevalonate kinase subfamily.</text>
</comment>
<keyword evidence="11" id="KW-0443">Lipid metabolism</keyword>
<keyword evidence="8 15" id="KW-0418">Kinase</keyword>
<keyword evidence="6 15" id="KW-0808">Transferase</keyword>
<dbReference type="NCBIfam" id="TIGR00549">
    <property type="entry name" value="mevalon_kin"/>
    <property type="match status" value="1"/>
</dbReference>
<keyword evidence="7" id="KW-0547">Nucleotide-binding</keyword>
<keyword evidence="5" id="KW-0444">Lipid biosynthesis</keyword>
<dbReference type="KEGG" id="bbae:FRD01_07895"/>
<evidence type="ECO:0000256" key="10">
    <source>
        <dbReference type="ARBA" id="ARBA00022842"/>
    </source>
</evidence>
<dbReference type="AlphaFoldDB" id="A0A5B8XU21"/>
<keyword evidence="16" id="KW-1185">Reference proteome</keyword>
<dbReference type="InterPro" id="IPR013750">
    <property type="entry name" value="GHMP_kinase_C_dom"/>
</dbReference>
<keyword evidence="10" id="KW-0460">Magnesium</keyword>
<evidence type="ECO:0000259" key="14">
    <source>
        <dbReference type="Pfam" id="PF08544"/>
    </source>
</evidence>
<evidence type="ECO:0000256" key="8">
    <source>
        <dbReference type="ARBA" id="ARBA00022777"/>
    </source>
</evidence>
<dbReference type="RefSeq" id="WP_146958851.1">
    <property type="nucleotide sequence ID" value="NZ_CP042467.1"/>
</dbReference>
<sequence length="311" mass="31739">MMDTTRRLVGQGCGKLILFGEHAVVWGQPAIVAGLPRGATALVRMAEKASLSIVNGRTGAVHAEVEPKADGSPLEQAYQAMLDILELEGPIGVHVTIDVPIGAGLGSSAAMSVAAARALTQFVGKPMATTEVEAIVARTESIFHGNPSGIDQAAALGGGIFQYTRGTPASIEALWVEPVSVVVTETGPAPSTASLVEGVGRFHDAHPKIASRIDELVGEVVADARTALAKGDWGTVGELMNVNHGLLVSMGVSTPGLDRACHIARAAGALGAKLTGAGGGGCMFALAPESPDEVVRALQEAGFDAFEITIP</sequence>
<evidence type="ECO:0000259" key="13">
    <source>
        <dbReference type="Pfam" id="PF00288"/>
    </source>
</evidence>
<dbReference type="InterPro" id="IPR014721">
    <property type="entry name" value="Ribsml_uS5_D2-typ_fold_subgr"/>
</dbReference>
<dbReference type="SUPFAM" id="SSF55060">
    <property type="entry name" value="GHMP Kinase, C-terminal domain"/>
    <property type="match status" value="1"/>
</dbReference>
<evidence type="ECO:0000256" key="6">
    <source>
        <dbReference type="ARBA" id="ARBA00022679"/>
    </source>
</evidence>
<dbReference type="Gene3D" id="3.30.230.10">
    <property type="match status" value="1"/>
</dbReference>
<dbReference type="InterPro" id="IPR006203">
    <property type="entry name" value="GHMP_knse_ATP-bd_CS"/>
</dbReference>
<organism evidence="15 16">
    <name type="scientific">Microvenator marinus</name>
    <dbReference type="NCBI Taxonomy" id="2600177"/>
    <lineage>
        <taxon>Bacteria</taxon>
        <taxon>Deltaproteobacteria</taxon>
        <taxon>Bradymonadales</taxon>
        <taxon>Microvenatoraceae</taxon>
        <taxon>Microvenator</taxon>
    </lineage>
</organism>
<keyword evidence="9" id="KW-0067">ATP-binding</keyword>
<feature type="domain" description="GHMP kinase N-terminal" evidence="13">
    <location>
        <begin position="77"/>
        <end position="159"/>
    </location>
</feature>
<dbReference type="Gene3D" id="3.30.70.890">
    <property type="entry name" value="GHMP kinase, C-terminal domain"/>
    <property type="match status" value="1"/>
</dbReference>
<accession>A0A5B8XU21</accession>
<dbReference type="Pfam" id="PF08544">
    <property type="entry name" value="GHMP_kinases_C"/>
    <property type="match status" value="1"/>
</dbReference>
<protein>
    <recommendedName>
        <fullName evidence="3">mevalonate kinase</fullName>
        <ecNumber evidence="3">2.7.1.36</ecNumber>
    </recommendedName>
</protein>
<dbReference type="Proteomes" id="UP000321595">
    <property type="component" value="Chromosome"/>
</dbReference>
<proteinExistence type="inferred from homology"/>
<dbReference type="Pfam" id="PF00288">
    <property type="entry name" value="GHMP_kinases_N"/>
    <property type="match status" value="1"/>
</dbReference>
<dbReference type="PANTHER" id="PTHR43290:SF2">
    <property type="entry name" value="MEVALONATE KINASE"/>
    <property type="match status" value="1"/>
</dbReference>
<evidence type="ECO:0000256" key="7">
    <source>
        <dbReference type="ARBA" id="ARBA00022741"/>
    </source>
</evidence>
<dbReference type="InterPro" id="IPR006204">
    <property type="entry name" value="GHMP_kinase_N_dom"/>
</dbReference>
<dbReference type="InterPro" id="IPR036554">
    <property type="entry name" value="GHMP_kinase_C_sf"/>
</dbReference>
<dbReference type="GO" id="GO:0005524">
    <property type="term" value="F:ATP binding"/>
    <property type="evidence" value="ECO:0007669"/>
    <property type="project" value="UniProtKB-KW"/>
</dbReference>
<dbReference type="OrthoDB" id="9764892at2"/>
<evidence type="ECO:0000256" key="4">
    <source>
        <dbReference type="ARBA" id="ARBA00022490"/>
    </source>
</evidence>
<evidence type="ECO:0000313" key="16">
    <source>
        <dbReference type="Proteomes" id="UP000321595"/>
    </source>
</evidence>
<feature type="domain" description="GHMP kinase C-terminal" evidence="14">
    <location>
        <begin position="225"/>
        <end position="302"/>
    </location>
</feature>
<dbReference type="InterPro" id="IPR006205">
    <property type="entry name" value="Mev_gal_kin"/>
</dbReference>
<dbReference type="PRINTS" id="PR00959">
    <property type="entry name" value="MEVGALKINASE"/>
</dbReference>
<evidence type="ECO:0000256" key="9">
    <source>
        <dbReference type="ARBA" id="ARBA00022840"/>
    </source>
</evidence>
<evidence type="ECO:0000256" key="12">
    <source>
        <dbReference type="ARBA" id="ARBA00029438"/>
    </source>
</evidence>
<dbReference type="PANTHER" id="PTHR43290">
    <property type="entry name" value="MEVALONATE KINASE"/>
    <property type="match status" value="1"/>
</dbReference>
<dbReference type="SUPFAM" id="SSF54211">
    <property type="entry name" value="Ribosomal protein S5 domain 2-like"/>
    <property type="match status" value="1"/>
</dbReference>
<dbReference type="InterPro" id="IPR020568">
    <property type="entry name" value="Ribosomal_Su5_D2-typ_SF"/>
</dbReference>
<evidence type="ECO:0000256" key="2">
    <source>
        <dbReference type="ARBA" id="ARBA00006495"/>
    </source>
</evidence>
<evidence type="ECO:0000256" key="11">
    <source>
        <dbReference type="ARBA" id="ARBA00023098"/>
    </source>
</evidence>
<dbReference type="EC" id="2.7.1.36" evidence="3"/>
<gene>
    <name evidence="15" type="primary">mvk</name>
    <name evidence="15" type="ORF">FRD01_07895</name>
</gene>
<reference evidence="15 16" key="1">
    <citation type="submission" date="2019-08" db="EMBL/GenBank/DDBJ databases">
        <authorList>
            <person name="Liang Q."/>
        </authorList>
    </citation>
    <scope>NUCLEOTIDE SEQUENCE [LARGE SCALE GENOMIC DNA]</scope>
    <source>
        <strain evidence="15 16">V1718</strain>
    </source>
</reference>
<evidence type="ECO:0000256" key="5">
    <source>
        <dbReference type="ARBA" id="ARBA00022516"/>
    </source>
</evidence>
<dbReference type="GO" id="GO:0019287">
    <property type="term" value="P:isopentenyl diphosphate biosynthetic process, mevalonate pathway"/>
    <property type="evidence" value="ECO:0007669"/>
    <property type="project" value="UniProtKB-UniPathway"/>
</dbReference>
<evidence type="ECO:0000256" key="3">
    <source>
        <dbReference type="ARBA" id="ARBA00012103"/>
    </source>
</evidence>
<dbReference type="EMBL" id="CP042467">
    <property type="protein sequence ID" value="QED27166.1"/>
    <property type="molecule type" value="Genomic_DNA"/>
</dbReference>
<evidence type="ECO:0000313" key="15">
    <source>
        <dbReference type="EMBL" id="QED27166.1"/>
    </source>
</evidence>
<name>A0A5B8XU21_9DELT</name>
<dbReference type="PROSITE" id="PS00627">
    <property type="entry name" value="GHMP_KINASES_ATP"/>
    <property type="match status" value="1"/>
</dbReference>
<comment type="pathway">
    <text evidence="12">Isoprenoid biosynthesis; isopentenyl diphosphate biosynthesis via mevalonate pathway; isopentenyl diphosphate from (R)-mevalonate: step 1/3.</text>
</comment>
<evidence type="ECO:0000256" key="1">
    <source>
        <dbReference type="ARBA" id="ARBA00004496"/>
    </source>
</evidence>
<keyword evidence="4" id="KW-0963">Cytoplasm</keyword>
<dbReference type="GO" id="GO:0004496">
    <property type="term" value="F:mevalonate kinase activity"/>
    <property type="evidence" value="ECO:0007669"/>
    <property type="project" value="UniProtKB-EC"/>
</dbReference>
<dbReference type="GO" id="GO:0005829">
    <property type="term" value="C:cytosol"/>
    <property type="evidence" value="ECO:0007669"/>
    <property type="project" value="TreeGrafter"/>
</dbReference>